<sequence>MILWTSWFDIKDEERHNEILRSIEVNLENPYIKKVKLLCEIDFLYEHPKLESIPVKERPTYQTFLDMFDLNEINTIANSDIVFDYASTATINQIKPNNAYCITRYQLESDYKRPVSEWKGTFWQKLSGASQDAWVIYKPKNKIIADFYPGILGCENRFSLSMYHAGLVLWNLGPSIKTFHVHASLERNYPFSYHNQNFPGIRVPEYTGRFSWNKIPKVLYTRSISEKDETKIYKRWYLLL</sequence>
<name>A0A6C0B3B0_9ZZZZ</name>
<protein>
    <recommendedName>
        <fullName evidence="2">Glycosyltransferase</fullName>
    </recommendedName>
</protein>
<evidence type="ECO:0008006" key="2">
    <source>
        <dbReference type="Google" id="ProtNLM"/>
    </source>
</evidence>
<reference evidence="1" key="1">
    <citation type="journal article" date="2020" name="Nature">
        <title>Giant virus diversity and host interactions through global metagenomics.</title>
        <authorList>
            <person name="Schulz F."/>
            <person name="Roux S."/>
            <person name="Paez-Espino D."/>
            <person name="Jungbluth S."/>
            <person name="Walsh D.A."/>
            <person name="Denef V.J."/>
            <person name="McMahon K.D."/>
            <person name="Konstantinidis K.T."/>
            <person name="Eloe-Fadrosh E.A."/>
            <person name="Kyrpides N.C."/>
            <person name="Woyke T."/>
        </authorList>
    </citation>
    <scope>NUCLEOTIDE SEQUENCE</scope>
    <source>
        <strain evidence="1">GVMAG-M-3300009185-7</strain>
    </source>
</reference>
<proteinExistence type="predicted"/>
<dbReference type="EMBL" id="MN739050">
    <property type="protein sequence ID" value="QHS86018.1"/>
    <property type="molecule type" value="Genomic_DNA"/>
</dbReference>
<organism evidence="1">
    <name type="scientific">viral metagenome</name>
    <dbReference type="NCBI Taxonomy" id="1070528"/>
    <lineage>
        <taxon>unclassified sequences</taxon>
        <taxon>metagenomes</taxon>
        <taxon>organismal metagenomes</taxon>
    </lineage>
</organism>
<dbReference type="AlphaFoldDB" id="A0A6C0B3B0"/>
<evidence type="ECO:0000313" key="1">
    <source>
        <dbReference type="EMBL" id="QHS86018.1"/>
    </source>
</evidence>
<accession>A0A6C0B3B0</accession>